<gene>
    <name evidence="1" type="ORF">MRB53_017320</name>
</gene>
<evidence type="ECO:0000313" key="2">
    <source>
        <dbReference type="Proteomes" id="UP001234297"/>
    </source>
</evidence>
<name>A0ACC2M5L3_PERAE</name>
<evidence type="ECO:0000313" key="1">
    <source>
        <dbReference type="EMBL" id="KAJ8640626.1"/>
    </source>
</evidence>
<dbReference type="EMBL" id="CM056813">
    <property type="protein sequence ID" value="KAJ8640626.1"/>
    <property type="molecule type" value="Genomic_DNA"/>
</dbReference>
<comment type="caution">
    <text evidence="1">The sequence shown here is derived from an EMBL/GenBank/DDBJ whole genome shotgun (WGS) entry which is preliminary data.</text>
</comment>
<dbReference type="Proteomes" id="UP001234297">
    <property type="component" value="Chromosome 5"/>
</dbReference>
<protein>
    <submittedName>
        <fullName evidence="1">Uncharacterized protein</fullName>
    </submittedName>
</protein>
<organism evidence="1 2">
    <name type="scientific">Persea americana</name>
    <name type="common">Avocado</name>
    <dbReference type="NCBI Taxonomy" id="3435"/>
    <lineage>
        <taxon>Eukaryota</taxon>
        <taxon>Viridiplantae</taxon>
        <taxon>Streptophyta</taxon>
        <taxon>Embryophyta</taxon>
        <taxon>Tracheophyta</taxon>
        <taxon>Spermatophyta</taxon>
        <taxon>Magnoliopsida</taxon>
        <taxon>Magnoliidae</taxon>
        <taxon>Laurales</taxon>
        <taxon>Lauraceae</taxon>
        <taxon>Persea</taxon>
    </lineage>
</organism>
<sequence length="516" mass="56301">MGSRRGTSSRKSVVPGIIRTKADAPMKTSRQRRRTGGASSKSTSDAKISCAKAKKSAMETTIPIKRTTELEEFDGTKTSTGKSSSQCYHNESPHELSSKASGLSPPCNETEKGFSKTPTLESGQTSPPLVKLKLQLFPVDEVTCIGLEKDGHNPHLELTLGARKKISSVLKHLNIKWGNSSIASGELMLFPYNIQQGNLASCRRWTLKDTDISAADVYATMGCPPIFRLRYGWFSSPEPMTSQAPHLTSPRYEDCLKLEDVQKGCINMKDIEVEKQQCQEDMPVFVNAPSNATIARTIPLDQAVDAGNLRMGSDTTIFPALWADTATNISMGDLLKETSRKTEANHSDPLPVNKGSCFSQIPFNSDSFDAAIAAHISRHQGTGLSTPAFHTSIWDAEETCHAFPFQKIENSRNEVVMPSQNTASGPSSQITDLNSMRSPDSDHACQEHPPDSLPHKHDPDDTESNFRMTDITWSDSLGPLDLGLSSSRQIISGDSISLSGLLASSLDAFQNCSFFR</sequence>
<reference evidence="1 2" key="1">
    <citation type="journal article" date="2022" name="Hortic Res">
        <title>A haplotype resolved chromosomal level avocado genome allows analysis of novel avocado genes.</title>
        <authorList>
            <person name="Nath O."/>
            <person name="Fletcher S.J."/>
            <person name="Hayward A."/>
            <person name="Shaw L.M."/>
            <person name="Masouleh A.K."/>
            <person name="Furtado A."/>
            <person name="Henry R.J."/>
            <person name="Mitter N."/>
        </authorList>
    </citation>
    <scope>NUCLEOTIDE SEQUENCE [LARGE SCALE GENOMIC DNA]</scope>
    <source>
        <strain evidence="2">cv. Hass</strain>
    </source>
</reference>
<keyword evidence="2" id="KW-1185">Reference proteome</keyword>
<accession>A0ACC2M5L3</accession>
<proteinExistence type="predicted"/>